<keyword evidence="2" id="KW-0719">Serine esterase</keyword>
<protein>
    <submittedName>
        <fullName evidence="7">Cutinase family protein</fullName>
    </submittedName>
</protein>
<evidence type="ECO:0000256" key="2">
    <source>
        <dbReference type="ARBA" id="ARBA00022487"/>
    </source>
</evidence>
<accession>A0ABV4C326</accession>
<evidence type="ECO:0000256" key="5">
    <source>
        <dbReference type="SAM" id="MobiDB-lite"/>
    </source>
</evidence>
<evidence type="ECO:0000313" key="7">
    <source>
        <dbReference type="EMBL" id="MEY8015705.1"/>
    </source>
</evidence>
<feature type="compositionally biased region" description="Polar residues" evidence="5">
    <location>
        <begin position="228"/>
        <end position="238"/>
    </location>
</feature>
<dbReference type="SMART" id="SM01110">
    <property type="entry name" value="Cutinase"/>
    <property type="match status" value="1"/>
</dbReference>
<evidence type="ECO:0000313" key="8">
    <source>
        <dbReference type="Proteomes" id="UP001564760"/>
    </source>
</evidence>
<dbReference type="InterPro" id="IPR000675">
    <property type="entry name" value="Cutinase/axe"/>
</dbReference>
<keyword evidence="3" id="KW-0378">Hydrolase</keyword>
<reference evidence="7 8" key="1">
    <citation type="submission" date="2024-08" db="EMBL/GenBank/DDBJ databases">
        <title>Mycobacterium servetensis sp. nov., a novel rapid-growing mycobacterial species recovered from a human patient in Zaragoza, Spain.</title>
        <authorList>
            <person name="Tristancho-Baro A.I."/>
            <person name="Buenestado-Serrano S."/>
            <person name="Garcia De Viedma D."/>
            <person name="Milagro-Beamonte A."/>
            <person name="Burillo N."/>
            <person name="Sanz S."/>
            <person name="Lopez-Calleja A.I."/>
            <person name="Penas-Utrilla D."/>
            <person name="Guardingo M."/>
            <person name="Garcia M.J."/>
            <person name="Vinuelas-Bayon J."/>
        </authorList>
    </citation>
    <scope>NUCLEOTIDE SEQUENCE [LARGE SCALE GENOMIC DNA]</scope>
    <source>
        <strain evidence="8">HUMS_12744610</strain>
    </source>
</reference>
<dbReference type="EMBL" id="JBGEDP010000001">
    <property type="protein sequence ID" value="MEY8015705.1"/>
    <property type="molecule type" value="Genomic_DNA"/>
</dbReference>
<keyword evidence="6" id="KW-0732">Signal</keyword>
<gene>
    <name evidence="7" type="ORF">AB8998_12145</name>
</gene>
<feature type="signal peptide" evidence="6">
    <location>
        <begin position="1"/>
        <end position="28"/>
    </location>
</feature>
<evidence type="ECO:0000256" key="4">
    <source>
        <dbReference type="ARBA" id="ARBA00023157"/>
    </source>
</evidence>
<dbReference type="Proteomes" id="UP001564760">
    <property type="component" value="Unassembled WGS sequence"/>
</dbReference>
<comment type="caution">
    <text evidence="7">The sequence shown here is derived from an EMBL/GenBank/DDBJ whole genome shotgun (WGS) entry which is preliminary data.</text>
</comment>
<dbReference type="SUPFAM" id="SSF53474">
    <property type="entry name" value="alpha/beta-Hydrolases"/>
    <property type="match status" value="1"/>
</dbReference>
<sequence>MITRHIARFLGPAVVAASGLSASALTSAAVPFAAAAGCPDVQVVAARGTGEDPGPGPTVQAFIDNLRPRVAGKSFDVYSVNYPASDQWDTGVEGVKDAGAHVLSMAQQCPNTKMVLSGYSQGAAIMGFVTSPAVPDGIDPTSVPKPLSPEIADHVSSVVLFGTPNERAMNFLGEPPLAIGPLYQAKTIKVCVQDDPVCSDGLNFAAHNTYIDDVSMIDKGAAFAASRINGTPDPQTPVSVAGATTGGGFGD</sequence>
<dbReference type="Pfam" id="PF01083">
    <property type="entry name" value="Cutinase"/>
    <property type="match status" value="1"/>
</dbReference>
<dbReference type="Gene3D" id="3.40.50.1820">
    <property type="entry name" value="alpha/beta hydrolase"/>
    <property type="match status" value="1"/>
</dbReference>
<keyword evidence="8" id="KW-1185">Reference proteome</keyword>
<dbReference type="RefSeq" id="WP_369738188.1">
    <property type="nucleotide sequence ID" value="NZ_JBGEDP010000001.1"/>
</dbReference>
<keyword evidence="4" id="KW-1015">Disulfide bond</keyword>
<evidence type="ECO:0000256" key="3">
    <source>
        <dbReference type="ARBA" id="ARBA00022801"/>
    </source>
</evidence>
<evidence type="ECO:0000256" key="1">
    <source>
        <dbReference type="ARBA" id="ARBA00007534"/>
    </source>
</evidence>
<feature type="region of interest" description="Disordered" evidence="5">
    <location>
        <begin position="228"/>
        <end position="251"/>
    </location>
</feature>
<evidence type="ECO:0000256" key="6">
    <source>
        <dbReference type="SAM" id="SignalP"/>
    </source>
</evidence>
<dbReference type="PANTHER" id="PTHR33630">
    <property type="entry name" value="CUTINASE RV1984C-RELATED-RELATED"/>
    <property type="match status" value="1"/>
</dbReference>
<dbReference type="InterPro" id="IPR029058">
    <property type="entry name" value="AB_hydrolase_fold"/>
</dbReference>
<organism evidence="7 8">
    <name type="scientific">Mycobacterium servetii</name>
    <dbReference type="NCBI Taxonomy" id="3237418"/>
    <lineage>
        <taxon>Bacteria</taxon>
        <taxon>Bacillati</taxon>
        <taxon>Actinomycetota</taxon>
        <taxon>Actinomycetes</taxon>
        <taxon>Mycobacteriales</taxon>
        <taxon>Mycobacteriaceae</taxon>
        <taxon>Mycobacterium</taxon>
    </lineage>
</organism>
<name>A0ABV4C326_9MYCO</name>
<dbReference type="PANTHER" id="PTHR33630:SF9">
    <property type="entry name" value="CUTINASE 4"/>
    <property type="match status" value="1"/>
</dbReference>
<comment type="similarity">
    <text evidence="1">Belongs to the cutinase family.</text>
</comment>
<feature type="chain" id="PRO_5045650965" evidence="6">
    <location>
        <begin position="29"/>
        <end position="251"/>
    </location>
</feature>
<proteinExistence type="inferred from homology"/>